<dbReference type="RefSeq" id="WP_085864592.1">
    <property type="nucleotide sequence ID" value="NZ_FWFT01000003.1"/>
</dbReference>
<reference evidence="1 2" key="1">
    <citation type="submission" date="2017-03" db="EMBL/GenBank/DDBJ databases">
        <authorList>
            <person name="Afonso C.L."/>
            <person name="Miller P.J."/>
            <person name="Scott M.A."/>
            <person name="Spackman E."/>
            <person name="Goraichik I."/>
            <person name="Dimitrov K.M."/>
            <person name="Suarez D.L."/>
            <person name="Swayne D.E."/>
        </authorList>
    </citation>
    <scope>NUCLEOTIDE SEQUENCE [LARGE SCALE GENOMIC DNA]</scope>
    <source>
        <strain evidence="1 2">CECT 8397</strain>
    </source>
</reference>
<dbReference type="EMBL" id="FWFT01000003">
    <property type="protein sequence ID" value="SLN42860.1"/>
    <property type="molecule type" value="Genomic_DNA"/>
</dbReference>
<evidence type="ECO:0000313" key="1">
    <source>
        <dbReference type="EMBL" id="SLN42860.1"/>
    </source>
</evidence>
<keyword evidence="2" id="KW-1185">Reference proteome</keyword>
<name>A0A1Y5SN52_9RHOB</name>
<protein>
    <recommendedName>
        <fullName evidence="3">ATPase</fullName>
    </recommendedName>
</protein>
<dbReference type="InterPro" id="IPR059206">
    <property type="entry name" value="Sll1717-like"/>
</dbReference>
<proteinExistence type="predicted"/>
<dbReference type="OrthoDB" id="9179688at2"/>
<dbReference type="NCBIfam" id="NF047389">
    <property type="entry name" value="ATPase_Sll1717"/>
    <property type="match status" value="1"/>
</dbReference>
<evidence type="ECO:0000313" key="2">
    <source>
        <dbReference type="Proteomes" id="UP000193623"/>
    </source>
</evidence>
<accession>A0A1Y5SN52</accession>
<sequence>MIDWIDFGQVSAERDDKLSKYFFDSGVLNDVTENKLSFLVLGRKGAGKTAVFTRFDEDYHKYLSMNDASMALSLQNYDWNIHELLSQEGKAKALAYTESWKFIILVETLYVIEFLKLDSKHTKPLSKLIRAVYGTSAPTLKRILGDKLLGLSRFKLPGGSLNLDEGELDEMSASLGNVEFSDFSTSSLLRETLTENISRIVPFLERGLKKHFAEADGRVFVSFDRLDEAWLVDSRNSVRPMLSGLVAAAESITQNFGGKLRPVVFLREDIFSDLDLNDKNKLRTDCGNVLGWNHDSLNRLILHRVNYHAQTSGRDTVNHVNELFDRVEMRQRRKPFDYLLLRTMMRPRDLIHFLSLVKSDMVARDENPFEEEEVNSDRLECQAIYNAEVDYSLWLLEELTDEWVVQYPALPRLFDAIREIGTTTFKVEELELALRNLGLPAGKVDLSNHLRFLYSNSIIGFKVGKSNQWRFRCFNPTTGFSEVEIYKVHDGLIHALNLKEQRA</sequence>
<evidence type="ECO:0008006" key="3">
    <source>
        <dbReference type="Google" id="ProtNLM"/>
    </source>
</evidence>
<dbReference type="AlphaFoldDB" id="A0A1Y5SN52"/>
<organism evidence="1 2">
    <name type="scientific">Pseudooctadecabacter jejudonensis</name>
    <dbReference type="NCBI Taxonomy" id="1391910"/>
    <lineage>
        <taxon>Bacteria</taxon>
        <taxon>Pseudomonadati</taxon>
        <taxon>Pseudomonadota</taxon>
        <taxon>Alphaproteobacteria</taxon>
        <taxon>Rhodobacterales</taxon>
        <taxon>Paracoccaceae</taxon>
        <taxon>Pseudooctadecabacter</taxon>
    </lineage>
</organism>
<gene>
    <name evidence="1" type="ORF">PSJ8397_02180</name>
</gene>
<dbReference type="Proteomes" id="UP000193623">
    <property type="component" value="Unassembled WGS sequence"/>
</dbReference>